<dbReference type="RefSeq" id="WP_331848365.1">
    <property type="nucleotide sequence ID" value="NZ_JAZHPZ010000012.1"/>
</dbReference>
<organism evidence="3 4">
    <name type="scientific">Paenibacillus haidiansis</name>
    <dbReference type="NCBI Taxonomy" id="1574488"/>
    <lineage>
        <taxon>Bacteria</taxon>
        <taxon>Bacillati</taxon>
        <taxon>Bacillota</taxon>
        <taxon>Bacilli</taxon>
        <taxon>Bacillales</taxon>
        <taxon>Paenibacillaceae</taxon>
        <taxon>Paenibacillus</taxon>
    </lineage>
</organism>
<accession>A0ABU7VWK8</accession>
<dbReference type="EMBL" id="JAZHPZ010000012">
    <property type="protein sequence ID" value="MEF2968154.1"/>
    <property type="molecule type" value="Genomic_DNA"/>
</dbReference>
<dbReference type="Proteomes" id="UP001306950">
    <property type="component" value="Unassembled WGS sequence"/>
</dbReference>
<dbReference type="PANTHER" id="PTHR22916">
    <property type="entry name" value="GLYCOSYLTRANSFERASE"/>
    <property type="match status" value="1"/>
</dbReference>
<dbReference type="GO" id="GO:0016757">
    <property type="term" value="F:glycosyltransferase activity"/>
    <property type="evidence" value="ECO:0007669"/>
    <property type="project" value="UniProtKB-KW"/>
</dbReference>
<dbReference type="PANTHER" id="PTHR22916:SF3">
    <property type="entry name" value="UDP-GLCNAC:BETAGAL BETA-1,3-N-ACETYLGLUCOSAMINYLTRANSFERASE-LIKE PROTEIN 1"/>
    <property type="match status" value="1"/>
</dbReference>
<comment type="caution">
    <text evidence="3">The sequence shown here is derived from an EMBL/GenBank/DDBJ whole genome shotgun (WGS) entry which is preliminary data.</text>
</comment>
<comment type="similarity">
    <text evidence="1">Belongs to the glycosyltransferase 2 family.</text>
</comment>
<evidence type="ECO:0000313" key="4">
    <source>
        <dbReference type="Proteomes" id="UP001306950"/>
    </source>
</evidence>
<keyword evidence="3" id="KW-0328">Glycosyltransferase</keyword>
<name>A0ABU7VWK8_9BACL</name>
<dbReference type="CDD" id="cd00761">
    <property type="entry name" value="Glyco_tranf_GTA_type"/>
    <property type="match status" value="1"/>
</dbReference>
<reference evidence="3 4" key="1">
    <citation type="submission" date="2024-02" db="EMBL/GenBank/DDBJ databases">
        <title>A nitrogen-fixing paenibacillus bacterium.</title>
        <authorList>
            <person name="Zhang W.L."/>
            <person name="Chen S.F."/>
        </authorList>
    </citation>
    <scope>NUCLEOTIDE SEQUENCE [LARGE SCALE GENOMIC DNA]</scope>
    <source>
        <strain evidence="3 4">M1</strain>
    </source>
</reference>
<dbReference type="Pfam" id="PF00535">
    <property type="entry name" value="Glycos_transf_2"/>
    <property type="match status" value="1"/>
</dbReference>
<dbReference type="InterPro" id="IPR001173">
    <property type="entry name" value="Glyco_trans_2-like"/>
</dbReference>
<evidence type="ECO:0000259" key="2">
    <source>
        <dbReference type="Pfam" id="PF00535"/>
    </source>
</evidence>
<gene>
    <name evidence="3" type="ORF">V3851_20185</name>
</gene>
<proteinExistence type="inferred from homology"/>
<evidence type="ECO:0000313" key="3">
    <source>
        <dbReference type="EMBL" id="MEF2968154.1"/>
    </source>
</evidence>
<keyword evidence="3" id="KW-0808">Transferase</keyword>
<dbReference type="InterPro" id="IPR029044">
    <property type="entry name" value="Nucleotide-diphossugar_trans"/>
</dbReference>
<feature type="domain" description="Glycosyltransferase 2-like" evidence="2">
    <location>
        <begin position="5"/>
        <end position="172"/>
    </location>
</feature>
<dbReference type="Gene3D" id="3.90.550.10">
    <property type="entry name" value="Spore Coat Polysaccharide Biosynthesis Protein SpsA, Chain A"/>
    <property type="match status" value="1"/>
</dbReference>
<dbReference type="SUPFAM" id="SSF53448">
    <property type="entry name" value="Nucleotide-diphospho-sugar transferases"/>
    <property type="match status" value="1"/>
</dbReference>
<keyword evidence="4" id="KW-1185">Reference proteome</keyword>
<dbReference type="EC" id="2.4.-.-" evidence="3"/>
<sequence length="485" mass="57333">MVKLSIIIPTYNCMNRNYNNDLCLNNSLKSLSDQTMCKEEYELIFVDDCSSDDTASFIEKNNYIKKNKVTIIKCKNNSGGASVPRNIGMENASGEFIFFMDSDDYLSKNALENMYNFAKHTNSDIIVPKFLGVGRTAAKKIFEKGNITNANIINDDLLSTMTSFRLYKREFLLKNNIKFPDDFKQYEDFYFNINAYTKNPKVAILADDIYYYWVRTDGENLSQINLDFSSFLYYHAKILDLLKNENSFLIKIRYVIRILQLWRIKQIYKEYEKLEEDINANYDHKLFKEFVINNIGQEVIQYLPRKESLLLMYVTKYDRYRVMELSKAINFHEEKQYYIYSKNVVSNSFEDELMSNYWLRKMYGVLNLELIDLIVRNSMINIKFNIYSSIGRNFDKYRLILKSRSADDSLIINSSEPSFCFNINDLFTFTKGYWDVFVEVELNNNLVLGSAVPMNEEKIKNHDKNQIFQFYRNWIGGLTLIYNNN</sequence>
<protein>
    <submittedName>
        <fullName evidence="3">Glycosyltransferase family 2 protein</fullName>
        <ecNumber evidence="3">2.4.-.-</ecNumber>
    </submittedName>
</protein>
<evidence type="ECO:0000256" key="1">
    <source>
        <dbReference type="ARBA" id="ARBA00006739"/>
    </source>
</evidence>